<dbReference type="EMBL" id="JAHDYR010000020">
    <property type="protein sequence ID" value="KAG9393778.1"/>
    <property type="molecule type" value="Genomic_DNA"/>
</dbReference>
<dbReference type="GO" id="GO:0005829">
    <property type="term" value="C:cytosol"/>
    <property type="evidence" value="ECO:0007669"/>
    <property type="project" value="TreeGrafter"/>
</dbReference>
<dbReference type="AlphaFoldDB" id="A0A8J6ATK9"/>
<sequence>MRKLTDVFIQECNAANCALEHSIISVLDHIERSDEEQSLRAVFLPSQNGDELLSIMYKSIWRAPAALPSLINLRSIEYDGNRLSAEGVLSLMNLVRIAFTRLRELHLSNNLLGDEGATLLCESLAMSDVPLERLYIGDNRLTTGSAQAIADYIASTKSLEVLSLRTTGSPAGHPRVLHEGPCGKLAQALTATVDERRSVVVHGMNQSFSFSADHGNALDADAGLILAAAVRENESLLEVDVLGNPISGPGLSELLKACAEQGRIRALGVSLFHRDHGLLVDANSWNDLLRLIHDPEIVRMDLGFVSMGPITVSSPYLPGRCPPGPQMIKFADAIADGGRYIDEMTGDEYIELTPKQPRGAATVFSPPPVLQGPAPPSNGGTSPQAIAHTPSMPSPHNMEPQTVPETRPSPSPAPSTRAFGPPPERVTAEPAHTPLRLPPTHNRSARPGGFPVSSFSVLSPQFDMKATPLSMDDDPESETEVEISGAIWSMIQSPSSRGLGESVVEPHDSPPLQVLASPMQPEAGRDRDLGTISDGPAPVEEATPVATPLDIDAESCEEHEEEELDSPRSLVAASREEEELDSPRSLVAASREEEELDSPRSLVAASREEREEEELDSPRSLVAASHEEEELDSPRSLVAASREEEELDSPRSLVAASREEREEELDSPRSLVAASREEEELDSPRSLVAASREEEELDSPRSLVAASREEEELDSPRSLVAASREEEELDSPRSLVAASREEEELDSPRSLVAASREEEELDSPRSLVAASHEEEELDSPRSLVAASREEEELDSPRSLVAASHEEEELDSPRSLVAASREEEELDSPRSLVAASHEEEELDSPRSLVAASREEREEEELDSPRSLVAASREEEELDSPRSLVAASHEGGGARLATLIGRGVARGGGARLATLIGRGVARGGGARLATLIGRGVARGARGGGARLATLIGRGVARGARGGGGRGYSLLSRPPTTENGPLQATRFRTSAVLLFY</sequence>
<feature type="region of interest" description="Disordered" evidence="1">
    <location>
        <begin position="465"/>
        <end position="882"/>
    </location>
</feature>
<name>A0A8J6ATK9_9EUKA</name>
<dbReference type="InterPro" id="IPR001611">
    <property type="entry name" value="Leu-rich_rpt"/>
</dbReference>
<evidence type="ECO:0000313" key="2">
    <source>
        <dbReference type="EMBL" id="KAG9393778.1"/>
    </source>
</evidence>
<reference evidence="2" key="1">
    <citation type="submission" date="2021-05" db="EMBL/GenBank/DDBJ databases">
        <title>A free-living protist that lacks canonical eukaryotic 1 DNA replication and segregation systems.</title>
        <authorList>
            <person name="Salas-Leiva D.E."/>
            <person name="Tromer E.C."/>
            <person name="Curtis B.A."/>
            <person name="Jerlstrom-Hultqvist J."/>
            <person name="Kolisko M."/>
            <person name="Yi Z."/>
            <person name="Salas-Leiva J.S."/>
            <person name="Gallot-Lavallee L."/>
            <person name="Kops G.J.P.L."/>
            <person name="Archibald J.M."/>
            <person name="Simpson A.G.B."/>
            <person name="Roger A.J."/>
        </authorList>
    </citation>
    <scope>NUCLEOTIDE SEQUENCE</scope>
    <source>
        <strain evidence="2">BICM</strain>
    </source>
</reference>
<dbReference type="PANTHER" id="PTHR24113">
    <property type="entry name" value="RAN GTPASE-ACTIVATING PROTEIN 1"/>
    <property type="match status" value="1"/>
</dbReference>
<comment type="caution">
    <text evidence="2">The sequence shown here is derived from an EMBL/GenBank/DDBJ whole genome shotgun (WGS) entry which is preliminary data.</text>
</comment>
<dbReference type="Pfam" id="PF13516">
    <property type="entry name" value="LRR_6"/>
    <property type="match status" value="1"/>
</dbReference>
<dbReference type="GO" id="GO:0005634">
    <property type="term" value="C:nucleus"/>
    <property type="evidence" value="ECO:0007669"/>
    <property type="project" value="TreeGrafter"/>
</dbReference>
<evidence type="ECO:0000256" key="1">
    <source>
        <dbReference type="SAM" id="MobiDB-lite"/>
    </source>
</evidence>
<dbReference type="GO" id="GO:0005096">
    <property type="term" value="F:GTPase activator activity"/>
    <property type="evidence" value="ECO:0007669"/>
    <property type="project" value="InterPro"/>
</dbReference>
<dbReference type="GO" id="GO:0048471">
    <property type="term" value="C:perinuclear region of cytoplasm"/>
    <property type="evidence" value="ECO:0007669"/>
    <property type="project" value="TreeGrafter"/>
</dbReference>
<organism evidence="2 3">
    <name type="scientific">Carpediemonas membranifera</name>
    <dbReference type="NCBI Taxonomy" id="201153"/>
    <lineage>
        <taxon>Eukaryota</taxon>
        <taxon>Metamonada</taxon>
        <taxon>Carpediemonas-like organisms</taxon>
        <taxon>Carpediemonas</taxon>
    </lineage>
</organism>
<dbReference type="GO" id="GO:0006913">
    <property type="term" value="P:nucleocytoplasmic transport"/>
    <property type="evidence" value="ECO:0007669"/>
    <property type="project" value="TreeGrafter"/>
</dbReference>
<dbReference type="InterPro" id="IPR032675">
    <property type="entry name" value="LRR_dom_sf"/>
</dbReference>
<dbReference type="SMART" id="SM00368">
    <property type="entry name" value="LRR_RI"/>
    <property type="match status" value="4"/>
</dbReference>
<feature type="region of interest" description="Disordered" evidence="1">
    <location>
        <begin position="358"/>
        <end position="449"/>
    </location>
</feature>
<dbReference type="Proteomes" id="UP000717585">
    <property type="component" value="Unassembled WGS sequence"/>
</dbReference>
<gene>
    <name evidence="2" type="ORF">J8273_4641</name>
</gene>
<keyword evidence="3" id="KW-1185">Reference proteome</keyword>
<dbReference type="OrthoDB" id="333024at2759"/>
<dbReference type="Gene3D" id="3.80.10.10">
    <property type="entry name" value="Ribonuclease Inhibitor"/>
    <property type="match status" value="1"/>
</dbReference>
<dbReference type="PANTHER" id="PTHR24113:SF15">
    <property type="entry name" value="NACHT DOMAIN-CONTAINING PROTEIN"/>
    <property type="match status" value="1"/>
</dbReference>
<protein>
    <submittedName>
        <fullName evidence="2">Leucine Rich repeat</fullName>
    </submittedName>
</protein>
<dbReference type="GO" id="GO:0031267">
    <property type="term" value="F:small GTPase binding"/>
    <property type="evidence" value="ECO:0007669"/>
    <property type="project" value="TreeGrafter"/>
</dbReference>
<feature type="compositionally biased region" description="Acidic residues" evidence="1">
    <location>
        <begin position="471"/>
        <end position="481"/>
    </location>
</feature>
<evidence type="ECO:0000313" key="3">
    <source>
        <dbReference type="Proteomes" id="UP000717585"/>
    </source>
</evidence>
<dbReference type="InterPro" id="IPR027038">
    <property type="entry name" value="RanGap"/>
</dbReference>
<feature type="compositionally biased region" description="Pro residues" evidence="1">
    <location>
        <begin position="365"/>
        <end position="376"/>
    </location>
</feature>
<accession>A0A8J6ATK9</accession>
<feature type="compositionally biased region" description="Acidic residues" evidence="1">
    <location>
        <begin position="551"/>
        <end position="564"/>
    </location>
</feature>
<dbReference type="SUPFAM" id="SSF52047">
    <property type="entry name" value="RNI-like"/>
    <property type="match status" value="1"/>
</dbReference>
<proteinExistence type="predicted"/>